<evidence type="ECO:0000313" key="2">
    <source>
        <dbReference type="EMBL" id="SJZ64191.1"/>
    </source>
</evidence>
<proteinExistence type="predicted"/>
<keyword evidence="1" id="KW-0732">Signal</keyword>
<dbReference type="EMBL" id="FUXK01000006">
    <property type="protein sequence ID" value="SJZ64191.1"/>
    <property type="molecule type" value="Genomic_DNA"/>
</dbReference>
<feature type="signal peptide" evidence="1">
    <location>
        <begin position="1"/>
        <end position="22"/>
    </location>
</feature>
<gene>
    <name evidence="2" type="ORF">SAMN02745202_00683</name>
</gene>
<dbReference type="PROSITE" id="PS51257">
    <property type="entry name" value="PROKAR_LIPOPROTEIN"/>
    <property type="match status" value="1"/>
</dbReference>
<accession>A0A1T4MBD6</accession>
<dbReference type="eggNOG" id="ENOG5033QCM">
    <property type="taxonomic scope" value="Bacteria"/>
</dbReference>
<dbReference type="STRING" id="28136.SAMN02745202_00683"/>
<sequence>MFKKLSTIMLATALLGLTSCSSDDDKFVSNDKTGPKPGIDLMVVPDNYKYGDKVSITGLLTDDRNLEHYELLLLNSKGDTLATKYQMLLGKQFNMDDFIQIPLPKNASTDDLRLVAKLDNTRNGEAVETFDLPGVATPSFETLNLVLGNGSIVELTKQGDVFTMPTEQVFPAKVKGIISTTTSKNGIYWGTKHGEIATMTNDSITIGGDVESSFTVTFNPKTFELSFSERHVWKPLPAADCYYLLGTISGHWQDGEITTEKNKMRMKGFESQNDSYYTWTAPEGDDPNVGMWGQTAAGVFRMKRGAQQGYILWDGQHIVQSATDDATKSFPLTAGGAFTIKTNFTAGTCTSVEVTGSGKSLLFTNNKVVVNGNAVTPTIGFCGQQLHLKAGTAYIYEGTMTLQKGQKISSDFDLSSYTCNPDLFTGGGNATWTLKANTGTYYVRMDVFSGAFYACPVAGYPDVLYMDGWSWAPTQNSTAVVWSDDNVLPVVHTTGHRYEATFYNFGWGGDVAFYVVHPSTGHKYRLPNAFFPASLRKDADGFHIPSGAGYYKVVIDLKDGIHVAADGTVTPKGDNHFTMDFVAQ</sequence>
<name>A0A1T4MBD6_9BACT</name>
<protein>
    <submittedName>
        <fullName evidence="2">Uncharacterized protein</fullName>
    </submittedName>
</protein>
<reference evidence="2 3" key="1">
    <citation type="submission" date="2017-02" db="EMBL/GenBank/DDBJ databases">
        <authorList>
            <person name="Peterson S.W."/>
        </authorList>
    </citation>
    <scope>NUCLEOTIDE SEQUENCE [LARGE SCALE GENOMIC DNA]</scope>
    <source>
        <strain evidence="2 3">ATCC 43324</strain>
    </source>
</reference>
<dbReference type="Proteomes" id="UP000190065">
    <property type="component" value="Unassembled WGS sequence"/>
</dbReference>
<dbReference type="RefSeq" id="WP_078805496.1">
    <property type="nucleotide sequence ID" value="NZ_FUXK01000006.1"/>
</dbReference>
<organism evidence="2 3">
    <name type="scientific">Segatella oulorum</name>
    <dbReference type="NCBI Taxonomy" id="28136"/>
    <lineage>
        <taxon>Bacteria</taxon>
        <taxon>Pseudomonadati</taxon>
        <taxon>Bacteroidota</taxon>
        <taxon>Bacteroidia</taxon>
        <taxon>Bacteroidales</taxon>
        <taxon>Prevotellaceae</taxon>
        <taxon>Segatella</taxon>
    </lineage>
</organism>
<dbReference type="AlphaFoldDB" id="A0A1T4MBD6"/>
<feature type="chain" id="PRO_5012594529" evidence="1">
    <location>
        <begin position="23"/>
        <end position="584"/>
    </location>
</feature>
<evidence type="ECO:0000313" key="3">
    <source>
        <dbReference type="Proteomes" id="UP000190065"/>
    </source>
</evidence>
<evidence type="ECO:0000256" key="1">
    <source>
        <dbReference type="SAM" id="SignalP"/>
    </source>
</evidence>